<feature type="transmembrane region" description="Helical" evidence="8">
    <location>
        <begin position="124"/>
        <end position="145"/>
    </location>
</feature>
<dbReference type="RefSeq" id="WP_425566506.1">
    <property type="nucleotide sequence ID" value="NZ_BAAAUZ010000039.1"/>
</dbReference>
<dbReference type="AlphaFoldDB" id="A0A9W6L6K9"/>
<feature type="transmembrane region" description="Helical" evidence="8">
    <location>
        <begin position="86"/>
        <end position="104"/>
    </location>
</feature>
<comment type="similarity">
    <text evidence="2">Belongs to the NrfD family.</text>
</comment>
<dbReference type="Proteomes" id="UP001143463">
    <property type="component" value="Unassembled WGS sequence"/>
</dbReference>
<feature type="transmembrane region" description="Helical" evidence="8">
    <location>
        <begin position="157"/>
        <end position="183"/>
    </location>
</feature>
<gene>
    <name evidence="9" type="ORF">GCM10017577_43320</name>
</gene>
<feature type="transmembrane region" description="Helical" evidence="8">
    <location>
        <begin position="189"/>
        <end position="208"/>
    </location>
</feature>
<feature type="region of interest" description="Disordered" evidence="7">
    <location>
        <begin position="1"/>
        <end position="23"/>
    </location>
</feature>
<keyword evidence="3" id="KW-1003">Cell membrane</keyword>
<evidence type="ECO:0000313" key="9">
    <source>
        <dbReference type="EMBL" id="GLL13189.1"/>
    </source>
</evidence>
<comment type="subcellular location">
    <subcellularLocation>
        <location evidence="1">Cell membrane</location>
        <topology evidence="1">Multi-pass membrane protein</topology>
    </subcellularLocation>
</comment>
<keyword evidence="10" id="KW-1185">Reference proteome</keyword>
<evidence type="ECO:0000256" key="1">
    <source>
        <dbReference type="ARBA" id="ARBA00004651"/>
    </source>
</evidence>
<dbReference type="EMBL" id="BSFQ01000019">
    <property type="protein sequence ID" value="GLL13189.1"/>
    <property type="molecule type" value="Genomic_DNA"/>
</dbReference>
<evidence type="ECO:0000256" key="8">
    <source>
        <dbReference type="SAM" id="Phobius"/>
    </source>
</evidence>
<evidence type="ECO:0000256" key="3">
    <source>
        <dbReference type="ARBA" id="ARBA00022475"/>
    </source>
</evidence>
<reference evidence="9" key="1">
    <citation type="journal article" date="2014" name="Int. J. Syst. Evol. Microbiol.">
        <title>Complete genome sequence of Corynebacterium casei LMG S-19264T (=DSM 44701T), isolated from a smear-ripened cheese.</title>
        <authorList>
            <consortium name="US DOE Joint Genome Institute (JGI-PGF)"/>
            <person name="Walter F."/>
            <person name="Albersmeier A."/>
            <person name="Kalinowski J."/>
            <person name="Ruckert C."/>
        </authorList>
    </citation>
    <scope>NUCLEOTIDE SEQUENCE</scope>
    <source>
        <strain evidence="9">VKM Ac-1069</strain>
    </source>
</reference>
<keyword evidence="5 8" id="KW-1133">Transmembrane helix</keyword>
<dbReference type="GO" id="GO:0005886">
    <property type="term" value="C:plasma membrane"/>
    <property type="evidence" value="ECO:0007669"/>
    <property type="project" value="UniProtKB-SubCell"/>
</dbReference>
<organism evidence="9 10">
    <name type="scientific">Pseudonocardia halophobica</name>
    <dbReference type="NCBI Taxonomy" id="29401"/>
    <lineage>
        <taxon>Bacteria</taxon>
        <taxon>Bacillati</taxon>
        <taxon>Actinomycetota</taxon>
        <taxon>Actinomycetes</taxon>
        <taxon>Pseudonocardiales</taxon>
        <taxon>Pseudonocardiaceae</taxon>
        <taxon>Pseudonocardia</taxon>
    </lineage>
</organism>
<protein>
    <submittedName>
        <fullName evidence="9">Polysulfide reductase</fullName>
    </submittedName>
</protein>
<evidence type="ECO:0000256" key="5">
    <source>
        <dbReference type="ARBA" id="ARBA00022989"/>
    </source>
</evidence>
<dbReference type="Gene3D" id="1.20.1630.10">
    <property type="entry name" value="Formate dehydrogenase/DMSO reductase domain"/>
    <property type="match status" value="1"/>
</dbReference>
<feature type="transmembrane region" description="Helical" evidence="8">
    <location>
        <begin position="54"/>
        <end position="74"/>
    </location>
</feature>
<reference evidence="9" key="2">
    <citation type="submission" date="2023-01" db="EMBL/GenBank/DDBJ databases">
        <authorList>
            <person name="Sun Q."/>
            <person name="Evtushenko L."/>
        </authorList>
    </citation>
    <scope>NUCLEOTIDE SEQUENCE</scope>
    <source>
        <strain evidence="9">VKM Ac-1069</strain>
    </source>
</reference>
<accession>A0A9W6L6K9</accession>
<evidence type="ECO:0000256" key="6">
    <source>
        <dbReference type="ARBA" id="ARBA00023136"/>
    </source>
</evidence>
<name>A0A9W6L6K9_9PSEU</name>
<sequence>MSAPEHRTAAGTPRTRRRGKGRGERLMVPEAEFTSYYGRPIIKPPVWKVPDVPAYLYLGGLAGVSAPLAALADLTGRPGLRRVGRVAAAGGATLSVGFLVHDLGRPERFLHMLRVLKVTSPLSVGSWILAPFGALSGATAVAEVLGVTPRLARASGLAAGALGPALTTYTAVLVADTAVPAWHEGFRELPFVFAGSAMASGGGAGLLARGDVTPARRVAVAGAVLELAATSVLERRIGFAAKAYRSGRAGAVLTGARVGTVVGALGALASGFVRGRPGRVLGAAAGLLLNAASAATRYGIFEAGMASARDPEYTVRPQRERLEARRAEDHPAGSDR</sequence>
<dbReference type="InterPro" id="IPR005614">
    <property type="entry name" value="NrfD-like"/>
</dbReference>
<feature type="region of interest" description="Disordered" evidence="7">
    <location>
        <begin position="310"/>
        <end position="336"/>
    </location>
</feature>
<dbReference type="Pfam" id="PF03916">
    <property type="entry name" value="NrfD"/>
    <property type="match status" value="1"/>
</dbReference>
<proteinExistence type="inferred from homology"/>
<evidence type="ECO:0000313" key="10">
    <source>
        <dbReference type="Proteomes" id="UP001143463"/>
    </source>
</evidence>
<comment type="caution">
    <text evidence="9">The sequence shown here is derived from an EMBL/GenBank/DDBJ whole genome shotgun (WGS) entry which is preliminary data.</text>
</comment>
<evidence type="ECO:0000256" key="4">
    <source>
        <dbReference type="ARBA" id="ARBA00022692"/>
    </source>
</evidence>
<keyword evidence="4 8" id="KW-0812">Transmembrane</keyword>
<evidence type="ECO:0000256" key="2">
    <source>
        <dbReference type="ARBA" id="ARBA00008929"/>
    </source>
</evidence>
<keyword evidence="6 8" id="KW-0472">Membrane</keyword>
<evidence type="ECO:0000256" key="7">
    <source>
        <dbReference type="SAM" id="MobiDB-lite"/>
    </source>
</evidence>